<feature type="transmembrane region" description="Helical" evidence="1">
    <location>
        <begin position="115"/>
        <end position="135"/>
    </location>
</feature>
<evidence type="ECO:0000313" key="2">
    <source>
        <dbReference type="EMBL" id="TDQ65759.1"/>
    </source>
</evidence>
<sequence length="151" mass="15833">MARSRVGWSVVTLVLVAGTGWLLWQAGTAIWDATSLAVRGEVVSARVVDVDLHTRLGMADDYLVVPGGDVAVPISTHSEDIPVGAVVDVVVDPDDPGRADLAGDGWPWLATLMPLFLAVVCGVTALLTLGFALGVPMPFEESGPERDAEET</sequence>
<gene>
    <name evidence="2" type="ORF">EV188_1011011</name>
</gene>
<evidence type="ECO:0008006" key="4">
    <source>
        <dbReference type="Google" id="ProtNLM"/>
    </source>
</evidence>
<keyword evidence="1" id="KW-1133">Transmembrane helix</keyword>
<dbReference type="OrthoDB" id="9963740at2"/>
<evidence type="ECO:0000256" key="1">
    <source>
        <dbReference type="SAM" id="Phobius"/>
    </source>
</evidence>
<comment type="caution">
    <text evidence="2">The sequence shown here is derived from an EMBL/GenBank/DDBJ whole genome shotgun (WGS) entry which is preliminary data.</text>
</comment>
<protein>
    <recommendedName>
        <fullName evidence="4">DUF3592 domain-containing protein</fullName>
    </recommendedName>
</protein>
<dbReference type="Proteomes" id="UP000295705">
    <property type="component" value="Unassembled WGS sequence"/>
</dbReference>
<accession>A0A4R6VPC6</accession>
<organism evidence="2 3">
    <name type="scientific">Actinomycetospora succinea</name>
    <dbReference type="NCBI Taxonomy" id="663603"/>
    <lineage>
        <taxon>Bacteria</taxon>
        <taxon>Bacillati</taxon>
        <taxon>Actinomycetota</taxon>
        <taxon>Actinomycetes</taxon>
        <taxon>Pseudonocardiales</taxon>
        <taxon>Pseudonocardiaceae</taxon>
        <taxon>Actinomycetospora</taxon>
    </lineage>
</organism>
<dbReference type="EMBL" id="SNYO01000001">
    <property type="protein sequence ID" value="TDQ65759.1"/>
    <property type="molecule type" value="Genomic_DNA"/>
</dbReference>
<proteinExistence type="predicted"/>
<keyword evidence="3" id="KW-1185">Reference proteome</keyword>
<evidence type="ECO:0000313" key="3">
    <source>
        <dbReference type="Proteomes" id="UP000295705"/>
    </source>
</evidence>
<keyword evidence="1" id="KW-0812">Transmembrane</keyword>
<name>A0A4R6VPC6_9PSEU</name>
<keyword evidence="1" id="KW-0472">Membrane</keyword>
<dbReference type="RefSeq" id="WP_133825072.1">
    <property type="nucleotide sequence ID" value="NZ_BAABHR010000065.1"/>
</dbReference>
<feature type="transmembrane region" description="Helical" evidence="1">
    <location>
        <begin position="6"/>
        <end position="24"/>
    </location>
</feature>
<reference evidence="2 3" key="1">
    <citation type="submission" date="2019-03" db="EMBL/GenBank/DDBJ databases">
        <title>Genomic Encyclopedia of Type Strains, Phase IV (KMG-IV): sequencing the most valuable type-strain genomes for metagenomic binning, comparative biology and taxonomic classification.</title>
        <authorList>
            <person name="Goeker M."/>
        </authorList>
    </citation>
    <scope>NUCLEOTIDE SEQUENCE [LARGE SCALE GENOMIC DNA]</scope>
    <source>
        <strain evidence="2 3">DSM 45775</strain>
    </source>
</reference>
<dbReference type="AlphaFoldDB" id="A0A4R6VPC6"/>